<dbReference type="PROSITE" id="PS00028">
    <property type="entry name" value="ZINC_FINGER_C2H2_1"/>
    <property type="match status" value="1"/>
</dbReference>
<feature type="compositionally biased region" description="Polar residues" evidence="1">
    <location>
        <begin position="29"/>
        <end position="43"/>
    </location>
</feature>
<evidence type="ECO:0000313" key="6">
    <source>
        <dbReference type="Proteomes" id="UP000490939"/>
    </source>
</evidence>
<dbReference type="InterPro" id="IPR013087">
    <property type="entry name" value="Znf_C2H2_type"/>
</dbReference>
<feature type="region of interest" description="Disordered" evidence="1">
    <location>
        <begin position="241"/>
        <end position="263"/>
    </location>
</feature>
<dbReference type="EMBL" id="WNWS01000120">
    <property type="protein sequence ID" value="KAE9979329.1"/>
    <property type="molecule type" value="Genomic_DNA"/>
</dbReference>
<feature type="region of interest" description="Disordered" evidence="1">
    <location>
        <begin position="1"/>
        <end position="43"/>
    </location>
</feature>
<sequence>MADSISSHETPFPHQSFPTHDSRAPKRANSGNNVSAASRFRPNSTIPQNDYDLLARVPLDLLQRRRRLLLDPAFYALFQHACDRDGGPTSSDGQARQQLNAFFYHSSQLLLLRGQRFTDLLGEMVQLLILRPGDTQDILDVCGSGALQSYTAIAHLTEQEVYEQHSMVASNGKSWQKRHSNDSGYGSRATSGVRQSTQALLQDLKQPATLSNIPSPDTTFFGQATVAQPYTVDNVSLSANASPAAGVEPTSQHPTPSGDTRDEKYRVPCPIANCTWSVNSKDFERYWAKHVNKHGKPEFSCMHPGCGEHLETEERWLAHHKIHKTCENELKNRLATSSVCFALRYPRHALVCANCPERMGWTGEDCWDQWVRHCVKTEGHKRLLADGKFVMPENDPNPERSVRSLTHIRDIVWSSVEPRLWELQNQQDHVETANNYTRDDIKTVLHGLLSYPDEKIKDRPAFLERVARLVHSCYPIASQASPNKPMGQHSKPRTPRNGTISLSRLDADLPPLPTSAPSNTRSSIAIPLQPPYPIDPPAFNIDAYLNLVGQPVPQPNTPAQTSSTPPELSSNSQTSRINLKDPAVQSHRFWDSQAGPPFSTVDSTQAFPASNSAFNGVYNGTSNRETVYGGALEYYMGHNDLSFDMTQPGLPNQVFTDPNSQLHATQDPGFDPAYQNPRSSPPRNSSLQ</sequence>
<feature type="compositionally biased region" description="Polar residues" evidence="1">
    <location>
        <begin position="249"/>
        <end position="258"/>
    </location>
</feature>
<name>A0A8H3VS98_VENIN</name>
<comment type="caution">
    <text evidence="4">The sequence shown here is derived from an EMBL/GenBank/DDBJ whole genome shotgun (WGS) entry which is preliminary data.</text>
</comment>
<accession>A0A8H3VS98</accession>
<dbReference type="Proteomes" id="UP000447873">
    <property type="component" value="Unassembled WGS sequence"/>
</dbReference>
<feature type="region of interest" description="Disordered" evidence="1">
    <location>
        <begin position="172"/>
        <end position="191"/>
    </location>
</feature>
<dbReference type="AlphaFoldDB" id="A0A8H3VS98"/>
<gene>
    <name evidence="4" type="ORF">EG327_001498</name>
    <name evidence="3" type="ORF">EG328_000974</name>
</gene>
<feature type="region of interest" description="Disordered" evidence="1">
    <location>
        <begin position="477"/>
        <end position="528"/>
    </location>
</feature>
<evidence type="ECO:0000256" key="1">
    <source>
        <dbReference type="SAM" id="MobiDB-lite"/>
    </source>
</evidence>
<dbReference type="EMBL" id="WNWR01000014">
    <property type="protein sequence ID" value="KAE9994100.1"/>
    <property type="molecule type" value="Genomic_DNA"/>
</dbReference>
<evidence type="ECO:0000313" key="4">
    <source>
        <dbReference type="EMBL" id="KAE9994100.1"/>
    </source>
</evidence>
<feature type="compositionally biased region" description="Polar residues" evidence="1">
    <location>
        <begin position="557"/>
        <end position="574"/>
    </location>
</feature>
<feature type="compositionally biased region" description="Polar residues" evidence="1">
    <location>
        <begin position="182"/>
        <end position="191"/>
    </location>
</feature>
<protein>
    <recommendedName>
        <fullName evidence="2">C2H2-type domain-containing protein</fullName>
    </recommendedName>
</protein>
<organism evidence="4 6">
    <name type="scientific">Venturia inaequalis</name>
    <name type="common">Apple scab fungus</name>
    <dbReference type="NCBI Taxonomy" id="5025"/>
    <lineage>
        <taxon>Eukaryota</taxon>
        <taxon>Fungi</taxon>
        <taxon>Dikarya</taxon>
        <taxon>Ascomycota</taxon>
        <taxon>Pezizomycotina</taxon>
        <taxon>Dothideomycetes</taxon>
        <taxon>Pleosporomycetidae</taxon>
        <taxon>Venturiales</taxon>
        <taxon>Venturiaceae</taxon>
        <taxon>Venturia</taxon>
    </lineage>
</organism>
<reference evidence="4 6" key="1">
    <citation type="submission" date="2019-07" db="EMBL/GenBank/DDBJ databases">
        <title>Venturia inaequalis Genome Resource.</title>
        <authorList>
            <person name="Lichtner F.J."/>
        </authorList>
    </citation>
    <scope>NUCLEOTIDE SEQUENCE [LARGE SCALE GENOMIC DNA]</scope>
    <source>
        <strain evidence="3 5">120213</strain>
        <strain evidence="4 6">DMI_063113</strain>
    </source>
</reference>
<feature type="region of interest" description="Disordered" evidence="1">
    <location>
        <begin position="647"/>
        <end position="688"/>
    </location>
</feature>
<proteinExistence type="predicted"/>
<evidence type="ECO:0000313" key="5">
    <source>
        <dbReference type="Proteomes" id="UP000447873"/>
    </source>
</evidence>
<feature type="domain" description="C2H2-type" evidence="2">
    <location>
        <begin position="301"/>
        <end position="323"/>
    </location>
</feature>
<evidence type="ECO:0000259" key="2">
    <source>
        <dbReference type="PROSITE" id="PS00028"/>
    </source>
</evidence>
<dbReference type="Proteomes" id="UP000490939">
    <property type="component" value="Unassembled WGS sequence"/>
</dbReference>
<keyword evidence="6" id="KW-1185">Reference proteome</keyword>
<feature type="compositionally biased region" description="Low complexity" evidence="1">
    <location>
        <begin position="676"/>
        <end position="688"/>
    </location>
</feature>
<feature type="region of interest" description="Disordered" evidence="1">
    <location>
        <begin position="550"/>
        <end position="574"/>
    </location>
</feature>
<evidence type="ECO:0000313" key="3">
    <source>
        <dbReference type="EMBL" id="KAE9979329.1"/>
    </source>
</evidence>
<feature type="compositionally biased region" description="Polar residues" evidence="1">
    <location>
        <begin position="649"/>
        <end position="664"/>
    </location>
</feature>